<accession>A0ABW3C1F1</accession>
<dbReference type="InterPro" id="IPR053191">
    <property type="entry name" value="DcsG_Biosynth_Enzyme"/>
</dbReference>
<dbReference type="GO" id="GO:0016874">
    <property type="term" value="F:ligase activity"/>
    <property type="evidence" value="ECO:0007669"/>
    <property type="project" value="UniProtKB-KW"/>
</dbReference>
<reference evidence="4" key="1">
    <citation type="journal article" date="2019" name="Int. J. Syst. Evol. Microbiol.">
        <title>The Global Catalogue of Microorganisms (GCM) 10K type strain sequencing project: providing services to taxonomists for standard genome sequencing and annotation.</title>
        <authorList>
            <consortium name="The Broad Institute Genomics Platform"/>
            <consortium name="The Broad Institute Genome Sequencing Center for Infectious Disease"/>
            <person name="Wu L."/>
            <person name="Ma J."/>
        </authorList>
    </citation>
    <scope>NUCLEOTIDE SEQUENCE [LARGE SCALE GENOMIC DNA]</scope>
    <source>
        <strain evidence="4">CCUG 52537</strain>
    </source>
</reference>
<dbReference type="RefSeq" id="WP_381488130.1">
    <property type="nucleotide sequence ID" value="NZ_JBHTIK010000004.1"/>
</dbReference>
<keyword evidence="1" id="KW-0547">Nucleotide-binding</keyword>
<evidence type="ECO:0000259" key="2">
    <source>
        <dbReference type="PROSITE" id="PS50975"/>
    </source>
</evidence>
<evidence type="ECO:0000256" key="1">
    <source>
        <dbReference type="PROSITE-ProRule" id="PRU00409"/>
    </source>
</evidence>
<dbReference type="Gene3D" id="3.30.470.20">
    <property type="entry name" value="ATP-grasp fold, B domain"/>
    <property type="match status" value="1"/>
</dbReference>
<sequence length="279" mass="29856">MADICILTPDSGYADSVPRAENELRAVLGEAVRFQPWTAPLSHGDGIALPLLAWGYQSRGADWSAALDTWEAAGIPMANPVPLMRWNTDKRYLFDLEAKGVPVIPTAFAQALSDVDMAEARARFGDTVIVKPPVSGGADGTYRLAPGDPIPADVAGKPMLIQPMMAAIATEGEYSLFYFGGAFSHAILKVPSAGDFRVQEQFGGREITVEASEDARAVAEQALRAAPAEALYARIDMVRGADGGLRLMELELIEPALFLSHAADRGRLFAEALSARLTL</sequence>
<dbReference type="PANTHER" id="PTHR39217:SF1">
    <property type="entry name" value="GLUTATHIONE SYNTHETASE"/>
    <property type="match status" value="1"/>
</dbReference>
<keyword evidence="3" id="KW-0436">Ligase</keyword>
<proteinExistence type="predicted"/>
<keyword evidence="1" id="KW-0067">ATP-binding</keyword>
<dbReference type="InterPro" id="IPR011761">
    <property type="entry name" value="ATP-grasp"/>
</dbReference>
<dbReference type="PANTHER" id="PTHR39217">
    <property type="match status" value="1"/>
</dbReference>
<keyword evidence="4" id="KW-1185">Reference proteome</keyword>
<dbReference type="SUPFAM" id="SSF56059">
    <property type="entry name" value="Glutathione synthetase ATP-binding domain-like"/>
    <property type="match status" value="1"/>
</dbReference>
<dbReference type="PROSITE" id="PS50975">
    <property type="entry name" value="ATP_GRASP"/>
    <property type="match status" value="1"/>
</dbReference>
<protein>
    <submittedName>
        <fullName evidence="3">RimK family alpha-L-glutamate ligase</fullName>
    </submittedName>
</protein>
<dbReference type="Proteomes" id="UP001597124">
    <property type="component" value="Unassembled WGS sequence"/>
</dbReference>
<gene>
    <name evidence="3" type="ORF">ACFQ00_06840</name>
</gene>
<evidence type="ECO:0000313" key="3">
    <source>
        <dbReference type="EMBL" id="MFD0848033.1"/>
    </source>
</evidence>
<comment type="caution">
    <text evidence="3">The sequence shown here is derived from an EMBL/GenBank/DDBJ whole genome shotgun (WGS) entry which is preliminary data.</text>
</comment>
<dbReference type="EMBL" id="JBHTIK010000004">
    <property type="protein sequence ID" value="MFD0848033.1"/>
    <property type="molecule type" value="Genomic_DNA"/>
</dbReference>
<feature type="domain" description="ATP-grasp" evidence="2">
    <location>
        <begin position="93"/>
        <end position="278"/>
    </location>
</feature>
<organism evidence="3 4">
    <name type="scientific">Sphingosinicella xenopeptidilytica</name>
    <dbReference type="NCBI Taxonomy" id="364098"/>
    <lineage>
        <taxon>Bacteria</taxon>
        <taxon>Pseudomonadati</taxon>
        <taxon>Pseudomonadota</taxon>
        <taxon>Alphaproteobacteria</taxon>
        <taxon>Sphingomonadales</taxon>
        <taxon>Sphingosinicellaceae</taxon>
        <taxon>Sphingosinicella</taxon>
    </lineage>
</organism>
<evidence type="ECO:0000313" key="4">
    <source>
        <dbReference type="Proteomes" id="UP001597124"/>
    </source>
</evidence>
<name>A0ABW3C1F1_SPHXN</name>